<dbReference type="Pfam" id="PF13537">
    <property type="entry name" value="GATase_7"/>
    <property type="match status" value="1"/>
</dbReference>
<keyword evidence="8" id="KW-0061">Asparagine biosynthesis</keyword>
<evidence type="ECO:0000256" key="5">
    <source>
        <dbReference type="ARBA" id="ARBA00022840"/>
    </source>
</evidence>
<dbReference type="Proteomes" id="UP000252733">
    <property type="component" value="Unassembled WGS sequence"/>
</dbReference>
<evidence type="ECO:0000313" key="13">
    <source>
        <dbReference type="Proteomes" id="UP000252733"/>
    </source>
</evidence>
<keyword evidence="4 9" id="KW-0547">Nucleotide-binding</keyword>
<comment type="catalytic activity">
    <reaction evidence="7">
        <text>L-aspartate + L-glutamine + ATP + H2O = L-asparagine + L-glutamate + AMP + diphosphate + H(+)</text>
        <dbReference type="Rhea" id="RHEA:12228"/>
        <dbReference type="ChEBI" id="CHEBI:15377"/>
        <dbReference type="ChEBI" id="CHEBI:15378"/>
        <dbReference type="ChEBI" id="CHEBI:29985"/>
        <dbReference type="ChEBI" id="CHEBI:29991"/>
        <dbReference type="ChEBI" id="CHEBI:30616"/>
        <dbReference type="ChEBI" id="CHEBI:33019"/>
        <dbReference type="ChEBI" id="CHEBI:58048"/>
        <dbReference type="ChEBI" id="CHEBI:58359"/>
        <dbReference type="ChEBI" id="CHEBI:456215"/>
        <dbReference type="EC" id="6.3.5.4"/>
    </reaction>
</comment>
<evidence type="ECO:0000256" key="6">
    <source>
        <dbReference type="ARBA" id="ARBA00022962"/>
    </source>
</evidence>
<feature type="active site" description="For GATase activity" evidence="8">
    <location>
        <position position="2"/>
    </location>
</feature>
<dbReference type="GO" id="GO:0005829">
    <property type="term" value="C:cytosol"/>
    <property type="evidence" value="ECO:0007669"/>
    <property type="project" value="TreeGrafter"/>
</dbReference>
<evidence type="ECO:0000256" key="3">
    <source>
        <dbReference type="ARBA" id="ARBA00012737"/>
    </source>
</evidence>
<dbReference type="GO" id="GO:0006529">
    <property type="term" value="P:asparagine biosynthetic process"/>
    <property type="evidence" value="ECO:0007669"/>
    <property type="project" value="UniProtKB-KW"/>
</dbReference>
<protein>
    <recommendedName>
        <fullName evidence="3">asparagine synthase (glutamine-hydrolyzing)</fullName>
        <ecNumber evidence="3">6.3.5.4</ecNumber>
    </recommendedName>
</protein>
<comment type="caution">
    <text evidence="12">The sequence shown here is derived from an EMBL/GenBank/DDBJ whole genome shotgun (WGS) entry which is preliminary data.</text>
</comment>
<keyword evidence="8" id="KW-0028">Amino-acid biosynthesis</keyword>
<sequence>MCGIAGFFGNIGEEKYSHSVLNKMLSRIRHRGPDESGVFLSPLMSMGSVRLSIIDLASGQQPLCDDTGRYWIAFNGEIFNYRELRIELEKLGCNFRTNSDTEVLLFAFREYGTDCLNKLNGQFAFAVWDTLEKRLFLARDRVGIRPLFYTFSGEHLVFGSEIKALFEFPGLHRKLDEFSLQQVFTFWTSLSPRTAFEKVNELPPAHFMIFENGHVKLKRYWTPVFSSTENSFKGTMNEAGEELESLLNDSVALRLRADVPVGAYLSGGLDSSVIALLIRNQVPEGLLETFSIGFSDAEYDEGSYQDKMVELLKTRHHRAYCSQDDIVNGFPEAVWHAEMPLLRTAPLPMKQLSGLVRQNNIKVVMTGEGADEMLGGYNIFKEMEIRRFWARNPDSVIRPLLLGRLYPYLPQLRKMGPNALKMFFGYRLQDTDSVLYSHLLRWNNTSKIRKMMRNNSSGNQQMIGHLEQILTPVLERQSDLGKAQFIESEIFMSGYLLSSQGDRMAMSNSVEGRYPFLDHRVMEFCHSLPDDFKLRGLKEKVLLKHQFKNRLPDDVVNRAKQAYRAPLATPFLRSGTSGYVSELLSADICKAAGIFDEKAVEMLLTRLRKSNNYSEVDQMAFVAVLSTHLLWKQFVDEFKPLSPEEIREAEVRGVIKV</sequence>
<organism evidence="12 13">
    <name type="scientific">Marinilabilia salmonicolor</name>
    <dbReference type="NCBI Taxonomy" id="989"/>
    <lineage>
        <taxon>Bacteria</taxon>
        <taxon>Pseudomonadati</taxon>
        <taxon>Bacteroidota</taxon>
        <taxon>Bacteroidia</taxon>
        <taxon>Marinilabiliales</taxon>
        <taxon>Marinilabiliaceae</taxon>
        <taxon>Marinilabilia</taxon>
    </lineage>
</organism>
<dbReference type="GO" id="GO:0005524">
    <property type="term" value="F:ATP binding"/>
    <property type="evidence" value="ECO:0007669"/>
    <property type="project" value="UniProtKB-KW"/>
</dbReference>
<dbReference type="PROSITE" id="PS51278">
    <property type="entry name" value="GATASE_TYPE_2"/>
    <property type="match status" value="1"/>
</dbReference>
<evidence type="ECO:0000256" key="1">
    <source>
        <dbReference type="ARBA" id="ARBA00005187"/>
    </source>
</evidence>
<dbReference type="CDD" id="cd00712">
    <property type="entry name" value="AsnB"/>
    <property type="match status" value="1"/>
</dbReference>
<dbReference type="PIRSF" id="PIRSF001589">
    <property type="entry name" value="Asn_synthetase_glu-h"/>
    <property type="match status" value="1"/>
</dbReference>
<evidence type="ECO:0000256" key="7">
    <source>
        <dbReference type="ARBA" id="ARBA00048741"/>
    </source>
</evidence>
<evidence type="ECO:0000313" key="12">
    <source>
        <dbReference type="EMBL" id="RCW36736.1"/>
    </source>
</evidence>
<evidence type="ECO:0000256" key="9">
    <source>
        <dbReference type="PIRSR" id="PIRSR001589-2"/>
    </source>
</evidence>
<keyword evidence="13" id="KW-1185">Reference proteome</keyword>
<dbReference type="InterPro" id="IPR033738">
    <property type="entry name" value="AsnB_N"/>
</dbReference>
<dbReference type="GO" id="GO:0004066">
    <property type="term" value="F:asparagine synthase (glutamine-hydrolyzing) activity"/>
    <property type="evidence" value="ECO:0007669"/>
    <property type="project" value="UniProtKB-EC"/>
</dbReference>
<dbReference type="InterPro" id="IPR006426">
    <property type="entry name" value="Asn_synth_AEB"/>
</dbReference>
<dbReference type="InterPro" id="IPR017932">
    <property type="entry name" value="GATase_2_dom"/>
</dbReference>
<dbReference type="InterPro" id="IPR051786">
    <property type="entry name" value="ASN_synthetase/amidase"/>
</dbReference>
<dbReference type="InterPro" id="IPR029055">
    <property type="entry name" value="Ntn_hydrolases_N"/>
</dbReference>
<feature type="binding site" evidence="9">
    <location>
        <position position="100"/>
    </location>
    <ligand>
        <name>L-glutamine</name>
        <dbReference type="ChEBI" id="CHEBI:58359"/>
    </ligand>
</feature>
<dbReference type="EMBL" id="QPIZ01000007">
    <property type="protein sequence ID" value="RCW36736.1"/>
    <property type="molecule type" value="Genomic_DNA"/>
</dbReference>
<evidence type="ECO:0000256" key="2">
    <source>
        <dbReference type="ARBA" id="ARBA00005752"/>
    </source>
</evidence>
<accession>A0A2T0XEK0</accession>
<comment type="pathway">
    <text evidence="1">Amino-acid biosynthesis; L-asparagine biosynthesis; L-asparagine from L-aspartate (L-Gln route): step 1/1.</text>
</comment>
<dbReference type="Gene3D" id="3.60.20.10">
    <property type="entry name" value="Glutamine Phosphoribosylpyrophosphate, subunit 1, domain 1"/>
    <property type="match status" value="1"/>
</dbReference>
<dbReference type="InterPro" id="IPR014729">
    <property type="entry name" value="Rossmann-like_a/b/a_fold"/>
</dbReference>
<proteinExistence type="inferred from homology"/>
<feature type="site" description="Important for beta-aspartyl-AMP intermediate formation" evidence="10">
    <location>
        <position position="368"/>
    </location>
</feature>
<reference evidence="12 13" key="1">
    <citation type="submission" date="2018-07" db="EMBL/GenBank/DDBJ databases">
        <title>Freshwater and sediment microbial communities from various areas in North America, analyzing microbe dynamics in response to fracking.</title>
        <authorList>
            <person name="Lamendella R."/>
        </authorList>
    </citation>
    <scope>NUCLEOTIDE SEQUENCE [LARGE SCALE GENOMIC DNA]</scope>
    <source>
        <strain evidence="12 13">160A</strain>
    </source>
</reference>
<dbReference type="AlphaFoldDB" id="A0A2T0XEK0"/>
<dbReference type="NCBIfam" id="TIGR01536">
    <property type="entry name" value="asn_synth_AEB"/>
    <property type="match status" value="1"/>
</dbReference>
<dbReference type="SUPFAM" id="SSF56235">
    <property type="entry name" value="N-terminal nucleophile aminohydrolases (Ntn hydrolases)"/>
    <property type="match status" value="1"/>
</dbReference>
<evidence type="ECO:0000256" key="8">
    <source>
        <dbReference type="PIRSR" id="PIRSR001589-1"/>
    </source>
</evidence>
<dbReference type="PANTHER" id="PTHR43284">
    <property type="entry name" value="ASPARAGINE SYNTHETASE (GLUTAMINE-HYDROLYZING)"/>
    <property type="match status" value="1"/>
</dbReference>
<dbReference type="SUPFAM" id="SSF52402">
    <property type="entry name" value="Adenine nucleotide alpha hydrolases-like"/>
    <property type="match status" value="1"/>
</dbReference>
<dbReference type="OrthoDB" id="9763290at2"/>
<keyword evidence="6 8" id="KW-0315">Glutamine amidotransferase</keyword>
<dbReference type="Pfam" id="PF00733">
    <property type="entry name" value="Asn_synthase"/>
    <property type="match status" value="1"/>
</dbReference>
<name>A0A2T0XEK0_9BACT</name>
<evidence type="ECO:0000256" key="10">
    <source>
        <dbReference type="PIRSR" id="PIRSR001589-3"/>
    </source>
</evidence>
<dbReference type="PANTHER" id="PTHR43284:SF1">
    <property type="entry name" value="ASPARAGINE SYNTHETASE"/>
    <property type="match status" value="1"/>
</dbReference>
<keyword evidence="5 9" id="KW-0067">ATP-binding</keyword>
<dbReference type="RefSeq" id="WP_106153708.1">
    <property type="nucleotide sequence ID" value="NZ_PVTS01000012.1"/>
</dbReference>
<evidence type="ECO:0000256" key="4">
    <source>
        <dbReference type="ARBA" id="ARBA00022741"/>
    </source>
</evidence>
<gene>
    <name evidence="12" type="ORF">DFO77_10726</name>
</gene>
<dbReference type="EC" id="6.3.5.4" evidence="3"/>
<dbReference type="InterPro" id="IPR001962">
    <property type="entry name" value="Asn_synthase"/>
</dbReference>
<feature type="domain" description="Glutamine amidotransferase type-2" evidence="11">
    <location>
        <begin position="2"/>
        <end position="213"/>
    </location>
</feature>
<evidence type="ECO:0000259" key="11">
    <source>
        <dbReference type="PROSITE" id="PS51278"/>
    </source>
</evidence>
<feature type="binding site" evidence="9">
    <location>
        <position position="292"/>
    </location>
    <ligand>
        <name>ATP</name>
        <dbReference type="ChEBI" id="CHEBI:30616"/>
    </ligand>
</feature>
<comment type="similarity">
    <text evidence="2">Belongs to the asparagine synthetase family.</text>
</comment>
<dbReference type="STRING" id="1168289.GCA_000259075_00910"/>
<dbReference type="Gene3D" id="3.40.50.620">
    <property type="entry name" value="HUPs"/>
    <property type="match status" value="2"/>
</dbReference>
<dbReference type="CDD" id="cd01991">
    <property type="entry name" value="Asn_synthase_B_C"/>
    <property type="match status" value="1"/>
</dbReference>